<keyword evidence="4" id="KW-0999">Mitochondrion inner membrane</keyword>
<keyword evidence="8" id="KW-0496">Mitochondrion</keyword>
<comment type="caution">
    <text evidence="13">The sequence shown here is derived from an EMBL/GenBank/DDBJ whole genome shotgun (WGS) entry which is preliminary data.</text>
</comment>
<dbReference type="GO" id="GO:0005743">
    <property type="term" value="C:mitochondrial inner membrane"/>
    <property type="evidence" value="ECO:0007669"/>
    <property type="project" value="TreeGrafter"/>
</dbReference>
<feature type="domain" description="ABC transporter" evidence="11">
    <location>
        <begin position="442"/>
        <end position="680"/>
    </location>
</feature>
<gene>
    <name evidence="13" type="ORF">EEDITHA_LOCUS6404</name>
</gene>
<evidence type="ECO:0008006" key="15">
    <source>
        <dbReference type="Google" id="ProtNLM"/>
    </source>
</evidence>
<dbReference type="Pfam" id="PF00005">
    <property type="entry name" value="ABC_tran"/>
    <property type="match status" value="1"/>
</dbReference>
<reference evidence="13" key="1">
    <citation type="submission" date="2022-03" db="EMBL/GenBank/DDBJ databases">
        <authorList>
            <person name="Tunstrom K."/>
        </authorList>
    </citation>
    <scope>NUCLEOTIDE SEQUENCE</scope>
</reference>
<dbReference type="InterPro" id="IPR036640">
    <property type="entry name" value="ABC1_TM_sf"/>
</dbReference>
<sequence>MLQRYICKYLSAQLYNRQNNILFNLKSQAHSCKQCGFKLFSSQRVPALRNTERSLLCGNDRFFVKFRYYTTQADVQKKNGRIETLKDKAEITTSKKINVKLKPSELKRLLTLAEPEKWTLAGAIGFLIISSSVTMAVPFSLGMVLDIIYSGTNDLVAAREKLDQLCLMLCGVFLVGGLCNFGRVYLMSISGQRMTQSLRKQVYSSIMRQESAWFGRTSTGELVNRLSADTQLVGRNLSSNVSDGLRSLFMVGAGTGMMFYMSPSLALIGLCVVPPVSMLAVIYGRFVRGITRQLQDALAETTELAEEKISNIKTVKAFSKEKKECESYGQRIEALLKLAYKESLAVGSFYGLTGLSGNTIIILVLYYGGGMVATEQMTVGNLTSFLLYAAYVGISIGGLSSFYTELNKGMGAASRLWEIMDRVPKIPTSGGLRPKDRPKGELILENIKFSYGGAPLIKGLNLHLLPGKSVALVGRSGCGKSTIASLILRLYDPDSGSVLLDGVDIRQLDPVWLRSHIGYVSQEPVLFSGSIKENILYGANEDDTMENEKDPAWLVAARAAQLQEVAGGAQGWRREVGARGSQLSGGQKQRVAIARAIVKNPKILILDEATSALDTYSEYLVDKALKEISRDRTLLTIAHRLSTIQSADEVAVIGDGVIVEKGTYSELMAKPNGYFKELINHQMFTNSKPKSTTDVQNS</sequence>
<dbReference type="Pfam" id="PF00664">
    <property type="entry name" value="ABC_membrane"/>
    <property type="match status" value="1"/>
</dbReference>
<feature type="transmembrane region" description="Helical" evidence="10">
    <location>
        <begin position="165"/>
        <end position="186"/>
    </location>
</feature>
<dbReference type="AlphaFoldDB" id="A0AAU9TUA0"/>
<dbReference type="PROSITE" id="PS50929">
    <property type="entry name" value="ABC_TM1F"/>
    <property type="match status" value="1"/>
</dbReference>
<dbReference type="Proteomes" id="UP001153954">
    <property type="component" value="Unassembled WGS sequence"/>
</dbReference>
<evidence type="ECO:0000256" key="2">
    <source>
        <dbReference type="ARBA" id="ARBA00022692"/>
    </source>
</evidence>
<dbReference type="FunFam" id="3.40.50.300:FF:000218">
    <property type="entry name" value="Multidrug ABC transporter ATP-binding protein"/>
    <property type="match status" value="1"/>
</dbReference>
<evidence type="ECO:0000313" key="14">
    <source>
        <dbReference type="Proteomes" id="UP001153954"/>
    </source>
</evidence>
<feature type="transmembrane region" description="Helical" evidence="10">
    <location>
        <begin position="344"/>
        <end position="365"/>
    </location>
</feature>
<keyword evidence="6" id="KW-0809">Transit peptide</keyword>
<evidence type="ECO:0000256" key="6">
    <source>
        <dbReference type="ARBA" id="ARBA00022946"/>
    </source>
</evidence>
<keyword evidence="2 10" id="KW-0812">Transmembrane</keyword>
<dbReference type="InterPro" id="IPR039421">
    <property type="entry name" value="Type_1_exporter"/>
</dbReference>
<evidence type="ECO:0000313" key="13">
    <source>
        <dbReference type="EMBL" id="CAH2090446.1"/>
    </source>
</evidence>
<dbReference type="CDD" id="cd18573">
    <property type="entry name" value="ABC_6TM_ABCB10_like"/>
    <property type="match status" value="1"/>
</dbReference>
<dbReference type="GO" id="GO:0016887">
    <property type="term" value="F:ATP hydrolysis activity"/>
    <property type="evidence" value="ECO:0007669"/>
    <property type="project" value="InterPro"/>
</dbReference>
<evidence type="ECO:0000256" key="9">
    <source>
        <dbReference type="ARBA" id="ARBA00023136"/>
    </source>
</evidence>
<evidence type="ECO:0000256" key="3">
    <source>
        <dbReference type="ARBA" id="ARBA00022741"/>
    </source>
</evidence>
<dbReference type="GO" id="GO:0005524">
    <property type="term" value="F:ATP binding"/>
    <property type="evidence" value="ECO:0007669"/>
    <property type="project" value="UniProtKB-KW"/>
</dbReference>
<feature type="transmembrane region" description="Helical" evidence="10">
    <location>
        <begin position="267"/>
        <end position="286"/>
    </location>
</feature>
<feature type="transmembrane region" description="Helical" evidence="10">
    <location>
        <begin position="385"/>
        <end position="406"/>
    </location>
</feature>
<keyword evidence="9 10" id="KW-0472">Membrane</keyword>
<dbReference type="Gene3D" id="3.40.50.300">
    <property type="entry name" value="P-loop containing nucleotide triphosphate hydrolases"/>
    <property type="match status" value="1"/>
</dbReference>
<evidence type="ECO:0000259" key="12">
    <source>
        <dbReference type="PROSITE" id="PS50929"/>
    </source>
</evidence>
<dbReference type="SUPFAM" id="SSF52540">
    <property type="entry name" value="P-loop containing nucleoside triphosphate hydrolases"/>
    <property type="match status" value="1"/>
</dbReference>
<dbReference type="InterPro" id="IPR011527">
    <property type="entry name" value="ABC1_TM_dom"/>
</dbReference>
<comment type="subcellular location">
    <subcellularLocation>
        <location evidence="1">Membrane</location>
        <topology evidence="1">Multi-pass membrane protein</topology>
    </subcellularLocation>
</comment>
<feature type="transmembrane region" description="Helical" evidence="10">
    <location>
        <begin position="118"/>
        <end position="145"/>
    </location>
</feature>
<protein>
    <recommendedName>
        <fullName evidence="15">ATP-binding cassette sub-family B member 10, mitochondrial</fullName>
    </recommendedName>
</protein>
<dbReference type="PROSITE" id="PS50893">
    <property type="entry name" value="ABC_TRANSPORTER_2"/>
    <property type="match status" value="1"/>
</dbReference>
<evidence type="ECO:0000256" key="4">
    <source>
        <dbReference type="ARBA" id="ARBA00022792"/>
    </source>
</evidence>
<evidence type="ECO:0000256" key="10">
    <source>
        <dbReference type="SAM" id="Phobius"/>
    </source>
</evidence>
<dbReference type="InterPro" id="IPR003593">
    <property type="entry name" value="AAA+_ATPase"/>
</dbReference>
<accession>A0AAU9TUA0</accession>
<dbReference type="PANTHER" id="PTHR43394">
    <property type="entry name" value="ATP-DEPENDENT PERMEASE MDL1, MITOCHONDRIAL"/>
    <property type="match status" value="1"/>
</dbReference>
<evidence type="ECO:0000256" key="1">
    <source>
        <dbReference type="ARBA" id="ARBA00004141"/>
    </source>
</evidence>
<keyword evidence="7 10" id="KW-1133">Transmembrane helix</keyword>
<evidence type="ECO:0000256" key="5">
    <source>
        <dbReference type="ARBA" id="ARBA00022840"/>
    </source>
</evidence>
<dbReference type="FunFam" id="1.20.1560.10:FF:000048">
    <property type="entry name" value="ATP-binding cassette sub-family B member 10, mitochondrial"/>
    <property type="match status" value="1"/>
</dbReference>
<keyword evidence="3" id="KW-0547">Nucleotide-binding</keyword>
<dbReference type="PROSITE" id="PS00211">
    <property type="entry name" value="ABC_TRANSPORTER_1"/>
    <property type="match status" value="1"/>
</dbReference>
<organism evidence="13 14">
    <name type="scientific">Euphydryas editha</name>
    <name type="common">Edith's checkerspot</name>
    <dbReference type="NCBI Taxonomy" id="104508"/>
    <lineage>
        <taxon>Eukaryota</taxon>
        <taxon>Metazoa</taxon>
        <taxon>Ecdysozoa</taxon>
        <taxon>Arthropoda</taxon>
        <taxon>Hexapoda</taxon>
        <taxon>Insecta</taxon>
        <taxon>Pterygota</taxon>
        <taxon>Neoptera</taxon>
        <taxon>Endopterygota</taxon>
        <taxon>Lepidoptera</taxon>
        <taxon>Glossata</taxon>
        <taxon>Ditrysia</taxon>
        <taxon>Papilionoidea</taxon>
        <taxon>Nymphalidae</taxon>
        <taxon>Nymphalinae</taxon>
        <taxon>Euphydryas</taxon>
    </lineage>
</organism>
<dbReference type="GO" id="GO:0015421">
    <property type="term" value="F:ABC-type oligopeptide transporter activity"/>
    <property type="evidence" value="ECO:0007669"/>
    <property type="project" value="TreeGrafter"/>
</dbReference>
<dbReference type="SMART" id="SM00382">
    <property type="entry name" value="AAA"/>
    <property type="match status" value="1"/>
</dbReference>
<dbReference type="InterPro" id="IPR003439">
    <property type="entry name" value="ABC_transporter-like_ATP-bd"/>
</dbReference>
<keyword evidence="14" id="KW-1185">Reference proteome</keyword>
<proteinExistence type="predicted"/>
<keyword evidence="5" id="KW-0067">ATP-binding</keyword>
<dbReference type="Gene3D" id="1.20.1560.10">
    <property type="entry name" value="ABC transporter type 1, transmembrane domain"/>
    <property type="match status" value="1"/>
</dbReference>
<evidence type="ECO:0000259" key="11">
    <source>
        <dbReference type="PROSITE" id="PS50893"/>
    </source>
</evidence>
<dbReference type="EMBL" id="CAKOGL010000009">
    <property type="protein sequence ID" value="CAH2090446.1"/>
    <property type="molecule type" value="Genomic_DNA"/>
</dbReference>
<dbReference type="GO" id="GO:0090374">
    <property type="term" value="P:oligopeptide export from mitochondrion"/>
    <property type="evidence" value="ECO:0007669"/>
    <property type="project" value="TreeGrafter"/>
</dbReference>
<dbReference type="SUPFAM" id="SSF90123">
    <property type="entry name" value="ABC transporter transmembrane region"/>
    <property type="match status" value="1"/>
</dbReference>
<evidence type="ECO:0000256" key="8">
    <source>
        <dbReference type="ARBA" id="ARBA00023128"/>
    </source>
</evidence>
<name>A0AAU9TUA0_EUPED</name>
<dbReference type="InterPro" id="IPR027417">
    <property type="entry name" value="P-loop_NTPase"/>
</dbReference>
<evidence type="ECO:0000256" key="7">
    <source>
        <dbReference type="ARBA" id="ARBA00022989"/>
    </source>
</evidence>
<dbReference type="PANTHER" id="PTHR43394:SF1">
    <property type="entry name" value="ATP-BINDING CASSETTE SUB-FAMILY B MEMBER 10, MITOCHONDRIAL"/>
    <property type="match status" value="1"/>
</dbReference>
<dbReference type="PIRSF" id="PIRSF002773">
    <property type="entry name" value="ABC_prm/ATPase_B"/>
    <property type="match status" value="1"/>
</dbReference>
<feature type="domain" description="ABC transmembrane type-1" evidence="12">
    <location>
        <begin position="121"/>
        <end position="408"/>
    </location>
</feature>
<dbReference type="InterPro" id="IPR017871">
    <property type="entry name" value="ABC_transporter-like_CS"/>
</dbReference>